<sequence>MNENKEDTMNKKAEAFKKYLAEDENKQAAFQMEEVKEDAQHTVVFRSHVLIEGQQLPTLVLLDDSVFSMIRVQVSPQARTEENELAVLRLANEQNLKYKPFKLYFDAAGSLILDVCLLTPGDDFAGLGDEIYGMFDVLINFLNEAYRPLMKEIW</sequence>
<dbReference type="Proteomes" id="UP000183639">
    <property type="component" value="Unassembled WGS sequence"/>
</dbReference>
<evidence type="ECO:0000313" key="1">
    <source>
        <dbReference type="EMBL" id="SFI15146.1"/>
    </source>
</evidence>
<name>A0A1I3FV91_SELRU</name>
<protein>
    <recommendedName>
        <fullName evidence="3">Sensory transduction regulator</fullName>
    </recommendedName>
</protein>
<dbReference type="AlphaFoldDB" id="A0A1I3FV91"/>
<gene>
    <name evidence="1" type="ORF">SAMN04487861_11780</name>
</gene>
<reference evidence="1 2" key="1">
    <citation type="submission" date="2016-10" db="EMBL/GenBank/DDBJ databases">
        <authorList>
            <person name="de Groot N.N."/>
        </authorList>
    </citation>
    <scope>NUCLEOTIDE SEQUENCE [LARGE SCALE GENOMIC DNA]</scope>
    <source>
        <strain evidence="1 2">Z108</strain>
    </source>
</reference>
<dbReference type="EMBL" id="FOQK01000017">
    <property type="protein sequence ID" value="SFI15146.1"/>
    <property type="molecule type" value="Genomic_DNA"/>
</dbReference>
<evidence type="ECO:0000313" key="2">
    <source>
        <dbReference type="Proteomes" id="UP000183639"/>
    </source>
</evidence>
<evidence type="ECO:0008006" key="3">
    <source>
        <dbReference type="Google" id="ProtNLM"/>
    </source>
</evidence>
<accession>A0A1I3FV91</accession>
<proteinExistence type="predicted"/>
<organism evidence="1 2">
    <name type="scientific">Selenomonas ruminantium</name>
    <dbReference type="NCBI Taxonomy" id="971"/>
    <lineage>
        <taxon>Bacteria</taxon>
        <taxon>Bacillati</taxon>
        <taxon>Bacillota</taxon>
        <taxon>Negativicutes</taxon>
        <taxon>Selenomonadales</taxon>
        <taxon>Selenomonadaceae</taxon>
        <taxon>Selenomonas</taxon>
    </lineage>
</organism>